<evidence type="ECO:0000256" key="4">
    <source>
        <dbReference type="ARBA" id="ARBA00022842"/>
    </source>
</evidence>
<evidence type="ECO:0000256" key="5">
    <source>
        <dbReference type="ARBA" id="ARBA00023029"/>
    </source>
</evidence>
<keyword evidence="3" id="KW-0479">Metal-binding</keyword>
<dbReference type="GO" id="GO:0046872">
    <property type="term" value="F:metal ion binding"/>
    <property type="evidence" value="ECO:0007669"/>
    <property type="project" value="UniProtKB-KW"/>
</dbReference>
<dbReference type="InterPro" id="IPR000380">
    <property type="entry name" value="Topo_IA"/>
</dbReference>
<dbReference type="Proteomes" id="UP000249396">
    <property type="component" value="Unassembled WGS sequence"/>
</dbReference>
<dbReference type="AlphaFoldDB" id="A0A2W4SYF8"/>
<dbReference type="HAMAP" id="MF_00952">
    <property type="entry name" value="Topoisom_1_prok"/>
    <property type="match status" value="1"/>
</dbReference>
<dbReference type="Pfam" id="PF13342">
    <property type="entry name" value="Toprim_Crpt"/>
    <property type="match status" value="1"/>
</dbReference>
<comment type="similarity">
    <text evidence="2 8">Belongs to the type IA topoisomerase family.</text>
</comment>
<comment type="function">
    <text evidence="8">Releases the supercoiling and torsional tension of DNA, which is introduced during the DNA replication and transcription, by transiently cleaving and rejoining one strand of the DNA duplex. Introduces a single-strand break via transesterification at a target site in duplex DNA. The scissile phosphodiester is attacked by the catalytic tyrosine of the enzyme, resulting in the formation of a DNA-(5'-phosphotyrosyl)-enzyme intermediate and the expulsion of a 3'-OH DNA strand. The free DNA strand then undergoes passage around the unbroken strand, thus removing DNA supercoils. Finally, in the religation step, the DNA 3'-OH attacks the covalent intermediate to expel the active-site tyrosine and restore the DNA phosphodiester backbone.</text>
</comment>
<evidence type="ECO:0000256" key="6">
    <source>
        <dbReference type="ARBA" id="ARBA00023125"/>
    </source>
</evidence>
<comment type="caution">
    <text evidence="12">The sequence shown here is derived from an EMBL/GenBank/DDBJ whole genome shotgun (WGS) entry which is preliminary data.</text>
</comment>
<feature type="domain" description="Topo IA-type catalytic" evidence="11">
    <location>
        <begin position="135"/>
        <end position="560"/>
    </location>
</feature>
<evidence type="ECO:0000256" key="8">
    <source>
        <dbReference type="HAMAP-Rule" id="MF_00952"/>
    </source>
</evidence>
<dbReference type="InterPro" id="IPR013826">
    <property type="entry name" value="Topo_IA_cen_sub3"/>
</dbReference>
<evidence type="ECO:0000256" key="1">
    <source>
        <dbReference type="ARBA" id="ARBA00000213"/>
    </source>
</evidence>
<comment type="subunit">
    <text evidence="8">Monomer.</text>
</comment>
<name>A0A2W4SYF8_9GAMM</name>
<proteinExistence type="inferred from homology"/>
<dbReference type="InterPro" id="IPR003601">
    <property type="entry name" value="Topo_IA_2"/>
</dbReference>
<keyword evidence="6 8" id="KW-0238">DNA-binding</keyword>
<dbReference type="Gene3D" id="1.10.460.10">
    <property type="entry name" value="Topoisomerase I, domain 2"/>
    <property type="match status" value="1"/>
</dbReference>
<feature type="domain" description="Toprim" evidence="10">
    <location>
        <begin position="2"/>
        <end position="119"/>
    </location>
</feature>
<evidence type="ECO:0000259" key="11">
    <source>
        <dbReference type="PROSITE" id="PS52039"/>
    </source>
</evidence>
<feature type="site" description="Interaction with DNA" evidence="8">
    <location>
        <position position="491"/>
    </location>
</feature>
<feature type="site" description="Interaction with DNA" evidence="8">
    <location>
        <position position="146"/>
    </location>
</feature>
<dbReference type="Gene3D" id="2.70.20.10">
    <property type="entry name" value="Topoisomerase I, domain 3"/>
    <property type="match status" value="1"/>
</dbReference>
<dbReference type="InterPro" id="IPR013824">
    <property type="entry name" value="Topo_IA_cen_sub1"/>
</dbReference>
<evidence type="ECO:0000259" key="10">
    <source>
        <dbReference type="PROSITE" id="PS50880"/>
    </source>
</evidence>
<dbReference type="PROSITE" id="PS52039">
    <property type="entry name" value="TOPO_IA_2"/>
    <property type="match status" value="1"/>
</dbReference>
<dbReference type="SMART" id="SM00437">
    <property type="entry name" value="TOP1Ac"/>
    <property type="match status" value="1"/>
</dbReference>
<feature type="region of interest" description="Interaction with DNA" evidence="8">
    <location>
        <begin position="168"/>
        <end position="173"/>
    </location>
</feature>
<protein>
    <recommendedName>
        <fullName evidence="8">DNA topoisomerase 1</fullName>
        <ecNumber evidence="8">5.6.2.1</ecNumber>
    </recommendedName>
    <alternativeName>
        <fullName evidence="8">DNA topoisomerase I</fullName>
    </alternativeName>
</protein>
<dbReference type="InterPro" id="IPR005733">
    <property type="entry name" value="TopoI_bac-type"/>
</dbReference>
<dbReference type="InterPro" id="IPR013825">
    <property type="entry name" value="Topo_IA_cen_sub2"/>
</dbReference>
<dbReference type="InterPro" id="IPR023405">
    <property type="entry name" value="Topo_IA_core_domain"/>
</dbReference>
<feature type="site" description="Interaction with DNA" evidence="8">
    <location>
        <position position="295"/>
    </location>
</feature>
<feature type="region of interest" description="Disordered" evidence="9">
    <location>
        <begin position="570"/>
        <end position="589"/>
    </location>
</feature>
<evidence type="ECO:0000256" key="3">
    <source>
        <dbReference type="ARBA" id="ARBA00022723"/>
    </source>
</evidence>
<dbReference type="NCBIfam" id="TIGR01051">
    <property type="entry name" value="topA_bact"/>
    <property type="match status" value="1"/>
</dbReference>
<dbReference type="InterPro" id="IPR013497">
    <property type="entry name" value="Topo_IA_cen"/>
</dbReference>
<dbReference type="SMART" id="SM00436">
    <property type="entry name" value="TOP1Bc"/>
    <property type="match status" value="1"/>
</dbReference>
<dbReference type="PROSITE" id="PS50880">
    <property type="entry name" value="TOPRIM"/>
    <property type="match status" value="1"/>
</dbReference>
<keyword evidence="4" id="KW-0460">Magnesium</keyword>
<dbReference type="InterPro" id="IPR025589">
    <property type="entry name" value="Toprim_C_rpt"/>
</dbReference>
<dbReference type="Pfam" id="PF01131">
    <property type="entry name" value="Topoisom_bac"/>
    <property type="match status" value="1"/>
</dbReference>
<dbReference type="EMBL" id="QJPH01000383">
    <property type="protein sequence ID" value="PZN75527.1"/>
    <property type="molecule type" value="Genomic_DNA"/>
</dbReference>
<feature type="site" description="Interaction with DNA" evidence="8">
    <location>
        <position position="149"/>
    </location>
</feature>
<keyword evidence="7 8" id="KW-0413">Isomerase</keyword>
<dbReference type="Gene3D" id="3.40.50.140">
    <property type="match status" value="1"/>
</dbReference>
<dbReference type="InterPro" id="IPR003602">
    <property type="entry name" value="Topo_IA_DNA-bd_dom"/>
</dbReference>
<dbReference type="InterPro" id="IPR028612">
    <property type="entry name" value="Topoisom_1_IA"/>
</dbReference>
<feature type="compositionally biased region" description="Basic and acidic residues" evidence="9">
    <location>
        <begin position="338"/>
        <end position="350"/>
    </location>
</feature>
<accession>A0A2W4SYF8</accession>
<feature type="region of interest" description="Disordered" evidence="9">
    <location>
        <begin position="333"/>
        <end position="353"/>
    </location>
</feature>
<reference evidence="12 13" key="1">
    <citation type="journal article" date="2018" name="Aquat. Microb. Ecol.">
        <title>Gammaproteobacterial methanotrophs dominate.</title>
        <authorList>
            <person name="Rissanen A.J."/>
            <person name="Saarenheimo J."/>
            <person name="Tiirola M."/>
            <person name="Peura S."/>
            <person name="Aalto S.L."/>
            <person name="Karvinen A."/>
            <person name="Nykanen H."/>
        </authorList>
    </citation>
    <scope>NUCLEOTIDE SEQUENCE [LARGE SCALE GENOMIC DNA]</scope>
    <source>
        <strain evidence="12">AMbin10</strain>
    </source>
</reference>
<evidence type="ECO:0000256" key="7">
    <source>
        <dbReference type="ARBA" id="ARBA00023235"/>
    </source>
</evidence>
<comment type="catalytic activity">
    <reaction evidence="1 8">
        <text>ATP-independent breakage of single-stranded DNA, followed by passage and rejoining.</text>
        <dbReference type="EC" id="5.6.2.1"/>
    </reaction>
</comment>
<gene>
    <name evidence="8 12" type="primary">topA</name>
    <name evidence="12" type="ORF">DM484_18655</name>
</gene>
<feature type="site" description="Interaction with DNA" evidence="8">
    <location>
        <position position="32"/>
    </location>
</feature>
<dbReference type="GO" id="GO:0006265">
    <property type="term" value="P:DNA topological change"/>
    <property type="evidence" value="ECO:0007669"/>
    <property type="project" value="UniProtKB-UniRule"/>
</dbReference>
<feature type="active site" description="O-(5'-phospho-DNA)-tyrosine intermediate" evidence="8">
    <location>
        <position position="293"/>
    </location>
</feature>
<organism evidence="12 13">
    <name type="scientific">Candidatus Methylumidiphilus alinenensis</name>
    <dbReference type="NCBI Taxonomy" id="2202197"/>
    <lineage>
        <taxon>Bacteria</taxon>
        <taxon>Pseudomonadati</taxon>
        <taxon>Pseudomonadota</taxon>
        <taxon>Gammaproteobacteria</taxon>
        <taxon>Methylococcales</taxon>
        <taxon>Candidatus Methylumidiphilus</taxon>
    </lineage>
</organism>
<dbReference type="Gene3D" id="1.10.290.10">
    <property type="entry name" value="Topoisomerase I, domain 4"/>
    <property type="match status" value="1"/>
</dbReference>
<evidence type="ECO:0000313" key="12">
    <source>
        <dbReference type="EMBL" id="PZN75527.1"/>
    </source>
</evidence>
<keyword evidence="5 8" id="KW-0799">Topoisomerase</keyword>
<evidence type="ECO:0000256" key="2">
    <source>
        <dbReference type="ARBA" id="ARBA00009446"/>
    </source>
</evidence>
<dbReference type="PROSITE" id="PS00396">
    <property type="entry name" value="TOPO_IA_1"/>
    <property type="match status" value="1"/>
</dbReference>
<dbReference type="PANTHER" id="PTHR42785">
    <property type="entry name" value="DNA TOPOISOMERASE, TYPE IA, CORE"/>
    <property type="match status" value="1"/>
</dbReference>
<dbReference type="SUPFAM" id="SSF56712">
    <property type="entry name" value="Prokaryotic type I DNA topoisomerase"/>
    <property type="match status" value="1"/>
</dbReference>
<dbReference type="GO" id="GO:0003677">
    <property type="term" value="F:DNA binding"/>
    <property type="evidence" value="ECO:0007669"/>
    <property type="project" value="UniProtKB-KW"/>
</dbReference>
<comment type="caution">
    <text evidence="8">Lacks conserved residue(s) required for the propagation of feature annotation.</text>
</comment>
<evidence type="ECO:0000313" key="13">
    <source>
        <dbReference type="Proteomes" id="UP000249396"/>
    </source>
</evidence>
<feature type="site" description="Interaction with DNA" evidence="8">
    <location>
        <position position="145"/>
    </location>
</feature>
<dbReference type="GO" id="GO:0003917">
    <property type="term" value="F:DNA topoisomerase type I (single strand cut, ATP-independent) activity"/>
    <property type="evidence" value="ECO:0007669"/>
    <property type="project" value="UniProtKB-UniRule"/>
</dbReference>
<dbReference type="InterPro" id="IPR023406">
    <property type="entry name" value="Topo_IA_AS"/>
</dbReference>
<dbReference type="PRINTS" id="PR00417">
    <property type="entry name" value="PRTPISMRASEI"/>
</dbReference>
<dbReference type="Pfam" id="PF01751">
    <property type="entry name" value="Toprim"/>
    <property type="match status" value="1"/>
</dbReference>
<evidence type="ECO:0000256" key="9">
    <source>
        <dbReference type="SAM" id="MobiDB-lite"/>
    </source>
</evidence>
<dbReference type="InterPro" id="IPR006171">
    <property type="entry name" value="TOPRIM_dom"/>
</dbReference>
<dbReference type="SMART" id="SM00493">
    <property type="entry name" value="TOPRIM"/>
    <property type="match status" value="1"/>
</dbReference>
<dbReference type="PANTHER" id="PTHR42785:SF1">
    <property type="entry name" value="DNA TOPOISOMERASE"/>
    <property type="match status" value="1"/>
</dbReference>
<dbReference type="EC" id="5.6.2.1" evidence="8"/>
<dbReference type="CDD" id="cd00186">
    <property type="entry name" value="TOP1Ac"/>
    <property type="match status" value="1"/>
</dbReference>
<sequence>MSHLFIVESPGKTKKIAGFLGSGFTVKASFGHVRDLPPKDMGVDVESGFKPTYVVIDNKTGKSKRVIIAELKAEAAKADSIYLATDDDREGESIAWHLFVALGLKRLGKPVYRVRFNAITRPAIQKAMGAAGNLNIPLVSAQECRRVLDRLVGWMVSPKLRHLGKGFSAGRVQSPAVRLVVDREREIRNFQPVAHYTVEAHMQLPFPWKALWDHAPYREKGQTLWLDKAVAEAVAKVTRLTVLSVVKSQRERRPPPPFITSTLQQAASVALRLSPERTMAIAQKLYEQGLITYMRTDNPNLSDEGLQDIAAYLSANNLPAAVRPNIWKSKESAQGAHEAIRPTHAAERSGGENSEEQALYKLIWQRAVASQMANAQFDVTEVRLEGNVPVPLGETKPALFVAKGETITAKGWMVLTEAHEDNENKQEEPAQPLPAVEQGDAFVCVGLCIAKQTTPPARYTEASLVKKLEELGIGRPSSYATIVGNLKSPIRNYVIINAKRQLEPTERGFAVVDELVGKKFSFLEYNYTRHLEIGLDQVAAGEKTYQALLGEVWEVLKTELERMTGTRQYGSAMTEGGSQGKTPHQSGDGKAHFKLEAVAEARCRCGGSIEKSPKAWSCADCKAIVWNTIAGKPIDAKTALALLAGERVKVDGLQSKAGKPFSATLFIDDEGKVKFGFQDNG</sequence>